<dbReference type="Proteomes" id="UP001231189">
    <property type="component" value="Unassembled WGS sequence"/>
</dbReference>
<comment type="caution">
    <text evidence="1">The sequence shown here is derived from an EMBL/GenBank/DDBJ whole genome shotgun (WGS) entry which is preliminary data.</text>
</comment>
<dbReference type="AlphaFoldDB" id="A0AAD8TYH5"/>
<organism evidence="1 2">
    <name type="scientific">Lolium multiflorum</name>
    <name type="common">Italian ryegrass</name>
    <name type="synonym">Lolium perenne subsp. multiflorum</name>
    <dbReference type="NCBI Taxonomy" id="4521"/>
    <lineage>
        <taxon>Eukaryota</taxon>
        <taxon>Viridiplantae</taxon>
        <taxon>Streptophyta</taxon>
        <taxon>Embryophyta</taxon>
        <taxon>Tracheophyta</taxon>
        <taxon>Spermatophyta</taxon>
        <taxon>Magnoliopsida</taxon>
        <taxon>Liliopsida</taxon>
        <taxon>Poales</taxon>
        <taxon>Poaceae</taxon>
        <taxon>BOP clade</taxon>
        <taxon>Pooideae</taxon>
        <taxon>Poodae</taxon>
        <taxon>Poeae</taxon>
        <taxon>Poeae Chloroplast Group 2 (Poeae type)</taxon>
        <taxon>Loliodinae</taxon>
        <taxon>Loliinae</taxon>
        <taxon>Lolium</taxon>
    </lineage>
</organism>
<protein>
    <submittedName>
        <fullName evidence="1">Uncharacterized protein</fullName>
    </submittedName>
</protein>
<evidence type="ECO:0000313" key="1">
    <source>
        <dbReference type="EMBL" id="KAK1696531.1"/>
    </source>
</evidence>
<sequence length="77" mass="8743">MEGRSRGRGYRHAWAKARQLTTIPRRDLREEAVSCERRGAMLSIGVSSRGWMQARDQRGKCYDGQSDAGLTELDGMR</sequence>
<gene>
    <name evidence="1" type="ORF">QYE76_013228</name>
</gene>
<name>A0AAD8TYH5_LOLMU</name>
<evidence type="ECO:0000313" key="2">
    <source>
        <dbReference type="Proteomes" id="UP001231189"/>
    </source>
</evidence>
<keyword evidence="2" id="KW-1185">Reference proteome</keyword>
<proteinExistence type="predicted"/>
<accession>A0AAD8TYH5</accession>
<dbReference type="EMBL" id="JAUUTY010000001">
    <property type="protein sequence ID" value="KAK1696531.1"/>
    <property type="molecule type" value="Genomic_DNA"/>
</dbReference>
<reference evidence="1" key="1">
    <citation type="submission" date="2023-07" db="EMBL/GenBank/DDBJ databases">
        <title>A chromosome-level genome assembly of Lolium multiflorum.</title>
        <authorList>
            <person name="Chen Y."/>
            <person name="Copetti D."/>
            <person name="Kolliker R."/>
            <person name="Studer B."/>
        </authorList>
    </citation>
    <scope>NUCLEOTIDE SEQUENCE</scope>
    <source>
        <strain evidence="1">02402/16</strain>
        <tissue evidence="1">Leaf</tissue>
    </source>
</reference>